<dbReference type="Gene3D" id="3.40.630.30">
    <property type="match status" value="1"/>
</dbReference>
<dbReference type="AlphaFoldDB" id="A0A1I7MRJ3"/>
<keyword evidence="5" id="KW-1185">Reference proteome</keyword>
<dbReference type="EMBL" id="FPCG01000011">
    <property type="protein sequence ID" value="SFV24562.1"/>
    <property type="molecule type" value="Genomic_DNA"/>
</dbReference>
<evidence type="ECO:0000259" key="3">
    <source>
        <dbReference type="PROSITE" id="PS51186"/>
    </source>
</evidence>
<dbReference type="Proteomes" id="UP000198881">
    <property type="component" value="Unassembled WGS sequence"/>
</dbReference>
<dbReference type="PANTHER" id="PTHR43877:SF2">
    <property type="entry name" value="AMINOALKYLPHOSPHONATE N-ACETYLTRANSFERASE-RELATED"/>
    <property type="match status" value="1"/>
</dbReference>
<dbReference type="STRING" id="574650.SAMN04487966_11197"/>
<evidence type="ECO:0000256" key="2">
    <source>
        <dbReference type="ARBA" id="ARBA00023315"/>
    </source>
</evidence>
<dbReference type="PANTHER" id="PTHR43877">
    <property type="entry name" value="AMINOALKYLPHOSPHONATE N-ACETYLTRANSFERASE-RELATED-RELATED"/>
    <property type="match status" value="1"/>
</dbReference>
<keyword evidence="4" id="KW-0689">Ribosomal protein</keyword>
<name>A0A1I7MRJ3_9MICC</name>
<dbReference type="InterPro" id="IPR050832">
    <property type="entry name" value="Bact_Acetyltransf"/>
</dbReference>
<dbReference type="InterPro" id="IPR016181">
    <property type="entry name" value="Acyl_CoA_acyltransferase"/>
</dbReference>
<evidence type="ECO:0000256" key="1">
    <source>
        <dbReference type="ARBA" id="ARBA00022679"/>
    </source>
</evidence>
<dbReference type="SUPFAM" id="SSF55729">
    <property type="entry name" value="Acyl-CoA N-acyltransferases (Nat)"/>
    <property type="match status" value="1"/>
</dbReference>
<gene>
    <name evidence="4" type="ORF">SAMN04487966_11197</name>
</gene>
<evidence type="ECO:0000313" key="4">
    <source>
        <dbReference type="EMBL" id="SFV24562.1"/>
    </source>
</evidence>
<keyword evidence="4" id="KW-0687">Ribonucleoprotein</keyword>
<keyword evidence="2" id="KW-0012">Acyltransferase</keyword>
<feature type="domain" description="N-acetyltransferase" evidence="3">
    <location>
        <begin position="1"/>
        <end position="148"/>
    </location>
</feature>
<dbReference type="Pfam" id="PF00583">
    <property type="entry name" value="Acetyltransf_1"/>
    <property type="match status" value="1"/>
</dbReference>
<organism evidence="4 5">
    <name type="scientific">Micrococcus terreus</name>
    <dbReference type="NCBI Taxonomy" id="574650"/>
    <lineage>
        <taxon>Bacteria</taxon>
        <taxon>Bacillati</taxon>
        <taxon>Actinomycetota</taxon>
        <taxon>Actinomycetes</taxon>
        <taxon>Micrococcales</taxon>
        <taxon>Micrococcaceae</taxon>
        <taxon>Micrococcus</taxon>
    </lineage>
</organism>
<dbReference type="CDD" id="cd04301">
    <property type="entry name" value="NAT_SF"/>
    <property type="match status" value="1"/>
</dbReference>
<protein>
    <submittedName>
        <fullName evidence="4">Ribosomal protein S18 acetylase RimI</fullName>
    </submittedName>
</protein>
<dbReference type="InterPro" id="IPR000182">
    <property type="entry name" value="GNAT_dom"/>
</dbReference>
<proteinExistence type="predicted"/>
<evidence type="ECO:0000313" key="5">
    <source>
        <dbReference type="Proteomes" id="UP000198881"/>
    </source>
</evidence>
<dbReference type="GO" id="GO:0005840">
    <property type="term" value="C:ribosome"/>
    <property type="evidence" value="ECO:0007669"/>
    <property type="project" value="UniProtKB-KW"/>
</dbReference>
<reference evidence="4 5" key="1">
    <citation type="submission" date="2016-10" db="EMBL/GenBank/DDBJ databases">
        <authorList>
            <person name="de Groot N.N."/>
        </authorList>
    </citation>
    <scope>NUCLEOTIDE SEQUENCE [LARGE SCALE GENOMIC DNA]</scope>
    <source>
        <strain evidence="4 5">CGMCC 1.7054</strain>
    </source>
</reference>
<dbReference type="GO" id="GO:0016747">
    <property type="term" value="F:acyltransferase activity, transferring groups other than amino-acyl groups"/>
    <property type="evidence" value="ECO:0007669"/>
    <property type="project" value="InterPro"/>
</dbReference>
<keyword evidence="1" id="KW-0808">Transferase</keyword>
<accession>A0A1I7MRJ3</accession>
<dbReference type="PROSITE" id="PS51186">
    <property type="entry name" value="GNAT"/>
    <property type="match status" value="1"/>
</dbReference>
<sequence length="148" mass="15919">MLRLRVQLFPDLARQGAASHPEPAGETGWQDAAGRVIQSQLDSPEHRYCVARGPEDELFGWGRASLVQGLPGPGFPTGRMGVVQNLVVAPSARGQGVGRKITQDLIDWLGSAGAEVVDLLASSSAEHLYRSLGFQEPRQIPLRLLLDG</sequence>